<dbReference type="GO" id="GO:0006281">
    <property type="term" value="P:DNA repair"/>
    <property type="evidence" value="ECO:0007669"/>
    <property type="project" value="InterPro"/>
</dbReference>
<dbReference type="PANTHER" id="PTHR12855:SF10">
    <property type="entry name" value="DNA METHYLTRANSFERASE 1-ASSOCIATED PROTEIN 1"/>
    <property type="match status" value="1"/>
</dbReference>
<evidence type="ECO:0000313" key="8">
    <source>
        <dbReference type="Proteomes" id="UP000281553"/>
    </source>
</evidence>
<keyword evidence="5" id="KW-0539">Nucleus</keyword>
<evidence type="ECO:0000256" key="5">
    <source>
        <dbReference type="ARBA" id="ARBA00023242"/>
    </source>
</evidence>
<keyword evidence="3" id="KW-0805">Transcription regulation</keyword>
<protein>
    <recommendedName>
        <fullName evidence="6">dAMP1 SANT/Myb-like domain-containing protein</fullName>
    </recommendedName>
</protein>
<dbReference type="OrthoDB" id="19740at2759"/>
<dbReference type="GO" id="GO:0003714">
    <property type="term" value="F:transcription corepressor activity"/>
    <property type="evidence" value="ECO:0007669"/>
    <property type="project" value="TreeGrafter"/>
</dbReference>
<dbReference type="GO" id="GO:0035267">
    <property type="term" value="C:NuA4 histone acetyltransferase complex"/>
    <property type="evidence" value="ECO:0007669"/>
    <property type="project" value="InterPro"/>
</dbReference>
<accession>A0A3P7NSZ4</accession>
<evidence type="ECO:0000256" key="2">
    <source>
        <dbReference type="ARBA" id="ARBA00022853"/>
    </source>
</evidence>
<name>A0A3P7NSZ4_DIBLA</name>
<dbReference type="PANTHER" id="PTHR12855">
    <property type="entry name" value="DNA METHYLTRANSFERASE 1-ASSOCIATED PROTEIN 1 FAMILY MEMBER"/>
    <property type="match status" value="1"/>
</dbReference>
<sequence>MAHLQDSKWTMEQTDHLMDLARQFDARFVLMQDRWDVSLFPPRPSIEDMKARYYA</sequence>
<dbReference type="Pfam" id="PF16282">
    <property type="entry name" value="SANT_DAMP1_like"/>
    <property type="match status" value="1"/>
</dbReference>
<dbReference type="Gene3D" id="1.10.10.60">
    <property type="entry name" value="Homeodomain-like"/>
    <property type="match status" value="1"/>
</dbReference>
<dbReference type="GO" id="GO:0006338">
    <property type="term" value="P:chromatin remodeling"/>
    <property type="evidence" value="ECO:0007669"/>
    <property type="project" value="InterPro"/>
</dbReference>
<keyword evidence="4" id="KW-0804">Transcription</keyword>
<feature type="non-terminal residue" evidence="7">
    <location>
        <position position="55"/>
    </location>
</feature>
<evidence type="ECO:0000313" key="7">
    <source>
        <dbReference type="EMBL" id="VDN44110.1"/>
    </source>
</evidence>
<dbReference type="EMBL" id="UYRU01110250">
    <property type="protein sequence ID" value="VDN44110.1"/>
    <property type="molecule type" value="Genomic_DNA"/>
</dbReference>
<dbReference type="InterPro" id="IPR027109">
    <property type="entry name" value="Swc4/Dmap1"/>
</dbReference>
<dbReference type="GO" id="GO:0000122">
    <property type="term" value="P:negative regulation of transcription by RNA polymerase II"/>
    <property type="evidence" value="ECO:0007669"/>
    <property type="project" value="TreeGrafter"/>
</dbReference>
<evidence type="ECO:0000256" key="4">
    <source>
        <dbReference type="ARBA" id="ARBA00023163"/>
    </source>
</evidence>
<comment type="subcellular location">
    <subcellularLocation>
        <location evidence="1">Nucleus</location>
    </subcellularLocation>
</comment>
<gene>
    <name evidence="7" type="ORF">DILT_LOCUS19266</name>
</gene>
<keyword evidence="2" id="KW-0156">Chromatin regulator</keyword>
<evidence type="ECO:0000256" key="3">
    <source>
        <dbReference type="ARBA" id="ARBA00023015"/>
    </source>
</evidence>
<dbReference type="GO" id="GO:0000812">
    <property type="term" value="C:Swr1 complex"/>
    <property type="evidence" value="ECO:0007669"/>
    <property type="project" value="TreeGrafter"/>
</dbReference>
<dbReference type="InterPro" id="IPR032563">
    <property type="entry name" value="DAMP1_SANT-like"/>
</dbReference>
<dbReference type="Proteomes" id="UP000281553">
    <property type="component" value="Unassembled WGS sequence"/>
</dbReference>
<evidence type="ECO:0000259" key="6">
    <source>
        <dbReference type="Pfam" id="PF16282"/>
    </source>
</evidence>
<dbReference type="AlphaFoldDB" id="A0A3P7NSZ4"/>
<keyword evidence="8" id="KW-1185">Reference proteome</keyword>
<organism evidence="7 8">
    <name type="scientific">Dibothriocephalus latus</name>
    <name type="common">Fish tapeworm</name>
    <name type="synonym">Diphyllobothrium latum</name>
    <dbReference type="NCBI Taxonomy" id="60516"/>
    <lineage>
        <taxon>Eukaryota</taxon>
        <taxon>Metazoa</taxon>
        <taxon>Spiralia</taxon>
        <taxon>Lophotrochozoa</taxon>
        <taxon>Platyhelminthes</taxon>
        <taxon>Cestoda</taxon>
        <taxon>Eucestoda</taxon>
        <taxon>Diphyllobothriidea</taxon>
        <taxon>Diphyllobothriidae</taxon>
        <taxon>Dibothriocephalus</taxon>
    </lineage>
</organism>
<evidence type="ECO:0000256" key="1">
    <source>
        <dbReference type="ARBA" id="ARBA00004123"/>
    </source>
</evidence>
<feature type="domain" description="DAMP1 SANT/Myb-like" evidence="6">
    <location>
        <begin position="2"/>
        <end position="54"/>
    </location>
</feature>
<reference evidence="7 8" key="1">
    <citation type="submission" date="2018-11" db="EMBL/GenBank/DDBJ databases">
        <authorList>
            <consortium name="Pathogen Informatics"/>
        </authorList>
    </citation>
    <scope>NUCLEOTIDE SEQUENCE [LARGE SCALE GENOMIC DNA]</scope>
</reference>
<proteinExistence type="predicted"/>